<accession>C1FAB4</accession>
<gene>
    <name evidence="3" type="ordered locus">ACP_2313</name>
</gene>
<feature type="region of interest" description="Disordered" evidence="1">
    <location>
        <begin position="1"/>
        <end position="33"/>
    </location>
</feature>
<dbReference type="AlphaFoldDB" id="C1FAB4"/>
<dbReference type="HOGENOM" id="CLU_2821226_0_0_0"/>
<feature type="compositionally biased region" description="Basic residues" evidence="1">
    <location>
        <begin position="10"/>
        <end position="33"/>
    </location>
</feature>
<name>C1FAB4_ACIC5</name>
<keyword evidence="4" id="KW-1185">Reference proteome</keyword>
<evidence type="ECO:0000313" key="3">
    <source>
        <dbReference type="EMBL" id="ACO32836.1"/>
    </source>
</evidence>
<dbReference type="Proteomes" id="UP000002207">
    <property type="component" value="Chromosome"/>
</dbReference>
<dbReference type="InParanoid" id="C1FAB4"/>
<dbReference type="EMBL" id="CP001472">
    <property type="protein sequence ID" value="ACO32836.1"/>
    <property type="molecule type" value="Genomic_DNA"/>
</dbReference>
<proteinExistence type="predicted"/>
<evidence type="ECO:0000256" key="2">
    <source>
        <dbReference type="SAM" id="Phobius"/>
    </source>
</evidence>
<evidence type="ECO:0000313" key="4">
    <source>
        <dbReference type="Proteomes" id="UP000002207"/>
    </source>
</evidence>
<organism evidence="3 4">
    <name type="scientific">Acidobacterium capsulatum (strain ATCC 51196 / DSM 11244 / BCRC 80197 / JCM 7670 / NBRC 15755 / NCIMB 13165 / 161)</name>
    <dbReference type="NCBI Taxonomy" id="240015"/>
    <lineage>
        <taxon>Bacteria</taxon>
        <taxon>Pseudomonadati</taxon>
        <taxon>Acidobacteriota</taxon>
        <taxon>Terriglobia</taxon>
        <taxon>Terriglobales</taxon>
        <taxon>Acidobacteriaceae</taxon>
        <taxon>Acidobacterium</taxon>
    </lineage>
</organism>
<evidence type="ECO:0000256" key="1">
    <source>
        <dbReference type="SAM" id="MobiDB-lite"/>
    </source>
</evidence>
<sequence length="66" mass="7345">MTGGKEQQASRKKAPRNLRRGHRKPTAVRRTKKRAHTIYGLSLDQLAASSLTAFLLAAFCRLLKPA</sequence>
<protein>
    <submittedName>
        <fullName evidence="3">Uncharacterized protein</fullName>
    </submittedName>
</protein>
<feature type="transmembrane region" description="Helical" evidence="2">
    <location>
        <begin position="46"/>
        <end position="63"/>
    </location>
</feature>
<keyword evidence="2" id="KW-0472">Membrane</keyword>
<dbReference type="KEGG" id="aca:ACP_2313"/>
<keyword evidence="2" id="KW-0812">Transmembrane</keyword>
<reference evidence="3 4" key="1">
    <citation type="journal article" date="2009" name="Appl. Environ. Microbiol.">
        <title>Three genomes from the phylum Acidobacteria provide insight into the lifestyles of these microorganisms in soils.</title>
        <authorList>
            <person name="Ward N.L."/>
            <person name="Challacombe J.F."/>
            <person name="Janssen P.H."/>
            <person name="Henrissat B."/>
            <person name="Coutinho P.M."/>
            <person name="Wu M."/>
            <person name="Xie G."/>
            <person name="Haft D.H."/>
            <person name="Sait M."/>
            <person name="Badger J."/>
            <person name="Barabote R.D."/>
            <person name="Bradley B."/>
            <person name="Brettin T.S."/>
            <person name="Brinkac L.M."/>
            <person name="Bruce D."/>
            <person name="Creasy T."/>
            <person name="Daugherty S.C."/>
            <person name="Davidsen T.M."/>
            <person name="DeBoy R.T."/>
            <person name="Detter J.C."/>
            <person name="Dodson R.J."/>
            <person name="Durkin A.S."/>
            <person name="Ganapathy A."/>
            <person name="Gwinn-Giglio M."/>
            <person name="Han C.S."/>
            <person name="Khouri H."/>
            <person name="Kiss H."/>
            <person name="Kothari S.P."/>
            <person name="Madupu R."/>
            <person name="Nelson K.E."/>
            <person name="Nelson W.C."/>
            <person name="Paulsen I."/>
            <person name="Penn K."/>
            <person name="Ren Q."/>
            <person name="Rosovitz M.J."/>
            <person name="Selengut J.D."/>
            <person name="Shrivastava S."/>
            <person name="Sullivan S.A."/>
            <person name="Tapia R."/>
            <person name="Thompson L.S."/>
            <person name="Watkins K.L."/>
            <person name="Yang Q."/>
            <person name="Yu C."/>
            <person name="Zafar N."/>
            <person name="Zhou L."/>
            <person name="Kuske C.R."/>
        </authorList>
    </citation>
    <scope>NUCLEOTIDE SEQUENCE [LARGE SCALE GENOMIC DNA]</scope>
    <source>
        <strain evidence="4">ATCC 51196 / DSM 11244 / BCRC 80197 / JCM 7670 / NBRC 15755 / NCIMB 13165 / 161</strain>
    </source>
</reference>
<keyword evidence="2" id="KW-1133">Transmembrane helix</keyword>